<evidence type="ECO:0000256" key="1">
    <source>
        <dbReference type="SAM" id="MobiDB-lite"/>
    </source>
</evidence>
<proteinExistence type="predicted"/>
<accession>A0A6C7E4K8</accession>
<sequence length="56" mass="6006">MTACWPSWISRSSRWVPPSTNRVERGGRAVAWPPSLEVGESAPSGRGSPKSAPATR</sequence>
<name>A0A6C7E4K8_ILUCY</name>
<feature type="region of interest" description="Disordered" evidence="1">
    <location>
        <begin position="15"/>
        <end position="56"/>
    </location>
</feature>
<evidence type="ECO:0000313" key="3">
    <source>
        <dbReference type="Proteomes" id="UP000011863"/>
    </source>
</evidence>
<dbReference type="Proteomes" id="UP000011863">
    <property type="component" value="Chromosome"/>
</dbReference>
<keyword evidence="3" id="KW-1185">Reference proteome</keyword>
<reference evidence="2 3" key="1">
    <citation type="journal article" date="2013" name="Int. J. Syst. Evol. Microbiol.">
        <title>Ilumatobacter nonamiense sp. nov. and Ilumatobacter coccineum sp. nov., isolated from seashore sand.</title>
        <authorList>
            <person name="Matsumoto A."/>
            <person name="Kasai H."/>
            <person name="Matsuo Y."/>
            <person name="Shizuri Y."/>
            <person name="Ichikawa N."/>
            <person name="Fujita N."/>
            <person name="Omura S."/>
            <person name="Takahashi Y."/>
        </authorList>
    </citation>
    <scope>NUCLEOTIDE SEQUENCE [LARGE SCALE GENOMIC DNA]</scope>
    <source>
        <strain evidence="3">NBRC 103263 / KCTC 29153 / YM16-304</strain>
    </source>
</reference>
<dbReference type="AlphaFoldDB" id="A0A6C7E4K8"/>
<dbReference type="KEGG" id="aym:YM304_12360"/>
<dbReference type="EMBL" id="AP012057">
    <property type="protein sequence ID" value="BAN01550.1"/>
    <property type="molecule type" value="Genomic_DNA"/>
</dbReference>
<evidence type="ECO:0000313" key="2">
    <source>
        <dbReference type="EMBL" id="BAN01550.1"/>
    </source>
</evidence>
<organism evidence="2 3">
    <name type="scientific">Ilumatobacter coccineus (strain NBRC 103263 / KCTC 29153 / YM16-304)</name>
    <dbReference type="NCBI Taxonomy" id="1313172"/>
    <lineage>
        <taxon>Bacteria</taxon>
        <taxon>Bacillati</taxon>
        <taxon>Actinomycetota</taxon>
        <taxon>Acidimicrobiia</taxon>
        <taxon>Acidimicrobiales</taxon>
        <taxon>Ilumatobacteraceae</taxon>
        <taxon>Ilumatobacter</taxon>
    </lineage>
</organism>
<protein>
    <submittedName>
        <fullName evidence="2">Uncharacterized protein</fullName>
    </submittedName>
</protein>
<gene>
    <name evidence="2" type="ORF">YM304_12360</name>
</gene>